<gene>
    <name evidence="3" type="ORF">NCTC10296_01201</name>
</gene>
<feature type="transmembrane region" description="Helical" evidence="1">
    <location>
        <begin position="38"/>
        <end position="56"/>
    </location>
</feature>
<accession>A0A3S4NWF4</accession>
<dbReference type="Pfam" id="PF04892">
    <property type="entry name" value="VanZ"/>
    <property type="match status" value="1"/>
</dbReference>
<dbReference type="RefSeq" id="WP_085417449.1">
    <property type="nucleotide sequence ID" value="NZ_CAUJPY010000005.1"/>
</dbReference>
<organism evidence="3 4">
    <name type="scientific">Neisseria canis</name>
    <dbReference type="NCBI Taxonomy" id="493"/>
    <lineage>
        <taxon>Bacteria</taxon>
        <taxon>Pseudomonadati</taxon>
        <taxon>Pseudomonadota</taxon>
        <taxon>Betaproteobacteria</taxon>
        <taxon>Neisseriales</taxon>
        <taxon>Neisseriaceae</taxon>
        <taxon>Neisseria</taxon>
    </lineage>
</organism>
<keyword evidence="4" id="KW-1185">Reference proteome</keyword>
<reference evidence="3 4" key="1">
    <citation type="submission" date="2018-12" db="EMBL/GenBank/DDBJ databases">
        <authorList>
            <consortium name="Pathogen Informatics"/>
        </authorList>
    </citation>
    <scope>NUCLEOTIDE SEQUENCE [LARGE SCALE GENOMIC DNA]</scope>
    <source>
        <strain evidence="3 4">NCTC10296</strain>
    </source>
</reference>
<dbReference type="NCBIfam" id="NF037970">
    <property type="entry name" value="vanZ_1"/>
    <property type="match status" value="1"/>
</dbReference>
<name>A0A3S4NWF4_9NEIS</name>
<keyword evidence="1" id="KW-0812">Transmembrane</keyword>
<dbReference type="OrthoDB" id="8613189at2"/>
<keyword evidence="1" id="KW-1133">Transmembrane helix</keyword>
<evidence type="ECO:0000313" key="4">
    <source>
        <dbReference type="Proteomes" id="UP000279284"/>
    </source>
</evidence>
<dbReference type="PANTHER" id="PTHR28008">
    <property type="entry name" value="DOMAIN PROTEIN, PUTATIVE (AFU_ORTHOLOGUE AFUA_3G10980)-RELATED"/>
    <property type="match status" value="1"/>
</dbReference>
<dbReference type="InterPro" id="IPR006976">
    <property type="entry name" value="VanZ-like"/>
</dbReference>
<evidence type="ECO:0000259" key="2">
    <source>
        <dbReference type="Pfam" id="PF04892"/>
    </source>
</evidence>
<dbReference type="Proteomes" id="UP000279284">
    <property type="component" value="Chromosome"/>
</dbReference>
<keyword evidence="1" id="KW-0472">Membrane</keyword>
<dbReference type="STRING" id="493.BWD07_10955"/>
<evidence type="ECO:0000256" key="1">
    <source>
        <dbReference type="SAM" id="Phobius"/>
    </source>
</evidence>
<evidence type="ECO:0000313" key="3">
    <source>
        <dbReference type="EMBL" id="VEF01124.1"/>
    </source>
</evidence>
<protein>
    <submittedName>
        <fullName evidence="3">VanZ family protein</fullName>
    </submittedName>
</protein>
<dbReference type="PANTHER" id="PTHR28008:SF1">
    <property type="entry name" value="DOMAIN PROTEIN, PUTATIVE (AFU_ORTHOLOGUE AFUA_3G10980)-RELATED"/>
    <property type="match status" value="1"/>
</dbReference>
<dbReference type="AlphaFoldDB" id="A0A3S4NWF4"/>
<proteinExistence type="predicted"/>
<feature type="transmembrane region" description="Helical" evidence="1">
    <location>
        <begin position="68"/>
        <end position="89"/>
    </location>
</feature>
<dbReference type="EMBL" id="LR134313">
    <property type="protein sequence ID" value="VEF01124.1"/>
    <property type="molecule type" value="Genomic_DNA"/>
</dbReference>
<feature type="transmembrane region" description="Helical" evidence="1">
    <location>
        <begin position="7"/>
        <end position="26"/>
    </location>
</feature>
<dbReference type="KEGG" id="nci:NCTC10296_01201"/>
<feature type="domain" description="VanZ-like" evidence="2">
    <location>
        <begin position="6"/>
        <end position="115"/>
    </location>
</feature>
<sequence>MLKNIPFNKYTVFALVWFAVCWFGILKESSGSAPPFPHFDKAAHCGMFFALIWLMARSFLEARRRPPYATLLVFALVFALSSELAQFWFTQTRSAEWADGLADMLGTGLALSLARNVAAIKGVG</sequence>